<evidence type="ECO:0000256" key="6">
    <source>
        <dbReference type="PROSITE-ProRule" id="PRU01373"/>
    </source>
</evidence>
<gene>
    <name evidence="9" type="ORF">GCM10009549_04660</name>
</gene>
<feature type="active site" description="Proton donor/acceptor" evidence="6">
    <location>
        <position position="136"/>
    </location>
</feature>
<keyword evidence="3 6" id="KW-0133">Cell shape</keyword>
<feature type="signal peptide" evidence="7">
    <location>
        <begin position="1"/>
        <end position="31"/>
    </location>
</feature>
<keyword evidence="2" id="KW-0808">Transferase</keyword>
<proteinExistence type="predicted"/>
<protein>
    <recommendedName>
        <fullName evidence="8">L,D-TPase catalytic domain-containing protein</fullName>
    </recommendedName>
</protein>
<dbReference type="InterPro" id="IPR005490">
    <property type="entry name" value="LD_TPept_cat_dom"/>
</dbReference>
<evidence type="ECO:0000313" key="9">
    <source>
        <dbReference type="EMBL" id="GAA0902609.1"/>
    </source>
</evidence>
<comment type="caution">
    <text evidence="9">The sequence shown here is derived from an EMBL/GenBank/DDBJ whole genome shotgun (WGS) entry which is preliminary data.</text>
</comment>
<evidence type="ECO:0000256" key="1">
    <source>
        <dbReference type="ARBA" id="ARBA00004752"/>
    </source>
</evidence>
<keyword evidence="4 6" id="KW-0573">Peptidoglycan synthesis</keyword>
<keyword evidence="7" id="KW-0732">Signal</keyword>
<dbReference type="Pfam" id="PF03734">
    <property type="entry name" value="YkuD"/>
    <property type="match status" value="1"/>
</dbReference>
<dbReference type="Gene3D" id="2.40.440.10">
    <property type="entry name" value="L,D-transpeptidase catalytic domain-like"/>
    <property type="match status" value="1"/>
</dbReference>
<evidence type="ECO:0000313" key="10">
    <source>
        <dbReference type="Proteomes" id="UP001501005"/>
    </source>
</evidence>
<dbReference type="CDD" id="cd16913">
    <property type="entry name" value="YkuD_like"/>
    <property type="match status" value="1"/>
</dbReference>
<evidence type="ECO:0000256" key="3">
    <source>
        <dbReference type="ARBA" id="ARBA00022960"/>
    </source>
</evidence>
<comment type="pathway">
    <text evidence="1 6">Cell wall biogenesis; peptidoglycan biosynthesis.</text>
</comment>
<reference evidence="9 10" key="1">
    <citation type="journal article" date="2019" name="Int. J. Syst. Evol. Microbiol.">
        <title>The Global Catalogue of Microorganisms (GCM) 10K type strain sequencing project: providing services to taxonomists for standard genome sequencing and annotation.</title>
        <authorList>
            <consortium name="The Broad Institute Genomics Platform"/>
            <consortium name="The Broad Institute Genome Sequencing Center for Infectious Disease"/>
            <person name="Wu L."/>
            <person name="Ma J."/>
        </authorList>
    </citation>
    <scope>NUCLEOTIDE SEQUENCE [LARGE SCALE GENOMIC DNA]</scope>
    <source>
        <strain evidence="9 10">JCM 10673</strain>
    </source>
</reference>
<evidence type="ECO:0000256" key="5">
    <source>
        <dbReference type="ARBA" id="ARBA00023316"/>
    </source>
</evidence>
<feature type="active site" description="Nucleophile" evidence="6">
    <location>
        <position position="164"/>
    </location>
</feature>
<keyword evidence="5 6" id="KW-0961">Cell wall biogenesis/degradation</keyword>
<dbReference type="EMBL" id="BAAAHG010000002">
    <property type="protein sequence ID" value="GAA0902609.1"/>
    <property type="molecule type" value="Genomic_DNA"/>
</dbReference>
<organism evidence="9 10">
    <name type="scientific">Streptomyces thermoalcalitolerans</name>
    <dbReference type="NCBI Taxonomy" id="65605"/>
    <lineage>
        <taxon>Bacteria</taxon>
        <taxon>Bacillati</taxon>
        <taxon>Actinomycetota</taxon>
        <taxon>Actinomycetes</taxon>
        <taxon>Kitasatosporales</taxon>
        <taxon>Streptomycetaceae</taxon>
        <taxon>Streptomyces</taxon>
    </lineage>
</organism>
<dbReference type="PROSITE" id="PS52029">
    <property type="entry name" value="LD_TPASE"/>
    <property type="match status" value="1"/>
</dbReference>
<feature type="chain" id="PRO_5047434687" description="L,D-TPase catalytic domain-containing protein" evidence="7">
    <location>
        <begin position="32"/>
        <end position="192"/>
    </location>
</feature>
<dbReference type="Proteomes" id="UP001501005">
    <property type="component" value="Unassembled WGS sequence"/>
</dbReference>
<evidence type="ECO:0000256" key="2">
    <source>
        <dbReference type="ARBA" id="ARBA00022679"/>
    </source>
</evidence>
<evidence type="ECO:0000256" key="4">
    <source>
        <dbReference type="ARBA" id="ARBA00022984"/>
    </source>
</evidence>
<dbReference type="RefSeq" id="WP_344046103.1">
    <property type="nucleotide sequence ID" value="NZ_BAAAHG010000002.1"/>
</dbReference>
<evidence type="ECO:0000256" key="7">
    <source>
        <dbReference type="SAM" id="SignalP"/>
    </source>
</evidence>
<name>A0ABN1ND01_9ACTN</name>
<keyword evidence="10" id="KW-1185">Reference proteome</keyword>
<accession>A0ABN1ND01</accession>
<dbReference type="InterPro" id="IPR038063">
    <property type="entry name" value="Transpep_catalytic_dom"/>
</dbReference>
<sequence length="192" mass="21152">MNLGKNTVRGIVTAGALALATALVPATTSTAGELAQRPAAAAATTLVFDKNQQAPTNSRLLVYKGGKLQASYRAGSGLGVKNPCVTNKGWIPNGNWKIRSKTRSHNGRVIKGYAVHLEDMWCSPARKTKRTEMFIHSEMNRDGSQGRIESRRWDGPRDYRSNGCVKLHPNDIKKMFNLLDRIGWPSHLRVIS</sequence>
<dbReference type="SUPFAM" id="SSF141523">
    <property type="entry name" value="L,D-transpeptidase catalytic domain-like"/>
    <property type="match status" value="1"/>
</dbReference>
<evidence type="ECO:0000259" key="8">
    <source>
        <dbReference type="PROSITE" id="PS52029"/>
    </source>
</evidence>
<feature type="domain" description="L,D-TPase catalytic" evidence="8">
    <location>
        <begin position="49"/>
        <end position="191"/>
    </location>
</feature>